<proteinExistence type="predicted"/>
<evidence type="ECO:0000313" key="6">
    <source>
        <dbReference type="Proteomes" id="UP000176944"/>
    </source>
</evidence>
<dbReference type="InterPro" id="IPR011600">
    <property type="entry name" value="Pept_C14_caspase"/>
</dbReference>
<name>A0A1D9G8W2_MOOP1</name>
<dbReference type="SUPFAM" id="SSF82171">
    <property type="entry name" value="DPP6 N-terminal domain-like"/>
    <property type="match status" value="1"/>
</dbReference>
<dbReference type="PANTHER" id="PTHR22847:SF637">
    <property type="entry name" value="WD REPEAT DOMAIN 5B"/>
    <property type="match status" value="1"/>
</dbReference>
<dbReference type="SMART" id="SM00320">
    <property type="entry name" value="WD40"/>
    <property type="match status" value="6"/>
</dbReference>
<evidence type="ECO:0000256" key="1">
    <source>
        <dbReference type="ARBA" id="ARBA00022574"/>
    </source>
</evidence>
<dbReference type="SUPFAM" id="SSF52129">
    <property type="entry name" value="Caspase-like"/>
    <property type="match status" value="1"/>
</dbReference>
<evidence type="ECO:0000259" key="4">
    <source>
        <dbReference type="Pfam" id="PF20703"/>
    </source>
</evidence>
<dbReference type="Gene3D" id="2.130.10.10">
    <property type="entry name" value="YVTN repeat-like/Quinoprotein amine dehydrogenase"/>
    <property type="match status" value="3"/>
</dbReference>
<gene>
    <name evidence="5" type="ORF">BJP36_32820</name>
</gene>
<dbReference type="InterPro" id="IPR027417">
    <property type="entry name" value="P-loop_NTPase"/>
</dbReference>
<dbReference type="GO" id="GO:0006508">
    <property type="term" value="P:proteolysis"/>
    <property type="evidence" value="ECO:0007669"/>
    <property type="project" value="InterPro"/>
</dbReference>
<dbReference type="SUPFAM" id="SSF52540">
    <property type="entry name" value="P-loop containing nucleoside triphosphate hydrolases"/>
    <property type="match status" value="1"/>
</dbReference>
<dbReference type="InterPro" id="IPR015943">
    <property type="entry name" value="WD40/YVTN_repeat-like_dom_sf"/>
</dbReference>
<dbReference type="Gene3D" id="3.40.50.300">
    <property type="entry name" value="P-loop containing nucleotide triphosphate hydrolases"/>
    <property type="match status" value="1"/>
</dbReference>
<evidence type="ECO:0000256" key="2">
    <source>
        <dbReference type="ARBA" id="ARBA00022737"/>
    </source>
</evidence>
<evidence type="ECO:0000259" key="3">
    <source>
        <dbReference type="Pfam" id="PF00656"/>
    </source>
</evidence>
<dbReference type="Gene3D" id="3.40.50.1460">
    <property type="match status" value="1"/>
</dbReference>
<keyword evidence="1" id="KW-0853">WD repeat</keyword>
<dbReference type="PANTHER" id="PTHR22847">
    <property type="entry name" value="WD40 REPEAT PROTEIN"/>
    <property type="match status" value="1"/>
</dbReference>
<dbReference type="Pfam" id="PF00656">
    <property type="entry name" value="Peptidase_C14"/>
    <property type="match status" value="1"/>
</dbReference>
<dbReference type="Pfam" id="PF20703">
    <property type="entry name" value="nSTAND1"/>
    <property type="match status" value="1"/>
</dbReference>
<protein>
    <submittedName>
        <fullName evidence="5">Caspase family protein</fullName>
    </submittedName>
</protein>
<sequence>MFSRNLALIIGINNYQNGISPLNTAVNDAKKLIEILHEKHGYEVWECLDEVATLSNFNKFLDQTLPEQVTENDRLLFYFAGHGVALNGDDGPAGYLIPQDALLGDTNSYLPMTKLHDAFHQLPCRHFLGILDCCFAGAFKWSNTRDLLTSPEVIHQERYDRFITDPAWQIITSSASDQKALDNFNLDSERGQIGNHSPFASALLEALEGAGDIYPPATNGKPAGDGVITATKLYLYLRDRVEIPTEKCRLRQTPGIWCLNKHDKGEYIFLSPGHELNLPPAPPLDESKNPYRGLNSFDEEHSQLFFGRTLLVEKLQDFVKTHPLTVVLGASGSGKSSLVKAGLIPQLKQENTDKWSIVSPIRPGETPFQALNNALVEAGLPKVELGNKQKTLTESIAVWVKNNPKSKLLIFIDQSEEIITLCQDEQERQEFFQQILAAIHGYREQLRVVLSLRSDFEPQIRDAGLTLAPEVLNQLGTTVLKNRWQSGRFIVPAMTRGELREAIEKPAQARVMYFQPHELVDKLIDEVADMPGALPLLSFALSELYLKYLRRQRQAQYGGITIDRALTQADYMELGGVMRSLTQRADEEYQKLVQENPAYDQVIRHVMLRMLALGGGELARRQVPLSELEYPPQKNDLVKEVIKRFSTARLLVEGQDAEGNPYVEPAHDALVRGWQRLLGWKQEEEESLLLQRRLTPAAQEWESQQRARFLWHTNPRLDLLKKVLNSEHNWLNQVEAEFVRRSVRRKNFNTRRNWGVAIAVMLGLGTGLVFSLIGQKDALIGQIQASQQAAEANLESGQDLEALLASLRAAKSLQDWPGYLSLFKPDSKLQPQVLQTLRKVFYLTREYKRTEMPQGFKKMFFKPDGTLMIATAEDGTVRLQDFKGTPLPKVFSGHEGQVELDVSPDSRLLATTDKQGTFRLWNLEGKQEEPRQLTDCISGFTDTDVGLFPTGFGVSDRGISFSPDSKKLLAYLQRVTKKGNSSTICLWETGDKPKLLKQEVNFHSISFNSKNQLVVANQFGNTLSLSDYRSGNQLAEFKNFHQILSGNLVFSPISPNGEYLAGWFGPDERIAYFGSLNSEDWNEFKPIRRAGSIIFDTEGRLIIGQEGEGIISVYDEPYKSYDSLSDALEFELKGHQGGIREVISSSSKGRQLASLGDDNTLVWWKLDQKPLEELELIPNLESISISPDGKQLAVVGSDDTIRLLDLKGKELKRFPDLKTTIRQISFSPDGTQLAGVGKDNRIRLLDLNGNELYKSSKKFNKTITQLIFSNNGEDLIVIEEFDDYNQTLHRLNLNNKSWEKKSELFLGEIAFSSDGKLLVAQNAFEDHYVERGNIFLKELESGKELVKFKGANLSFDSIGFSTQGRLVVSAERPYLEYNGSNTEEKDYTYVWDMSGKLLTAFKDGHQSNVNQSRVKKSRVKSISLSADGSLLATLDISGTAKLWRIGGLNELIVKGCDWVRDYLSNPNVDESDRNLCKN</sequence>
<dbReference type="InterPro" id="IPR049052">
    <property type="entry name" value="nSTAND1"/>
</dbReference>
<evidence type="ECO:0000313" key="5">
    <source>
        <dbReference type="EMBL" id="AOY84001.1"/>
    </source>
</evidence>
<dbReference type="SUPFAM" id="SSF101908">
    <property type="entry name" value="Putative isomerase YbhE"/>
    <property type="match status" value="1"/>
</dbReference>
<feature type="domain" description="Peptidase C14 caspase" evidence="3">
    <location>
        <begin position="4"/>
        <end position="258"/>
    </location>
</feature>
<dbReference type="Proteomes" id="UP000176944">
    <property type="component" value="Chromosome"/>
</dbReference>
<keyword evidence="2" id="KW-0677">Repeat</keyword>
<reference evidence="6" key="1">
    <citation type="submission" date="2016-10" db="EMBL/GenBank/DDBJ databases">
        <title>Comparative genomics uncovers the prolific and rare metabolic potential of the cyanobacterial genus Moorea.</title>
        <authorList>
            <person name="Leao T."/>
            <person name="Castelao G."/>
            <person name="Korobeynikov A."/>
            <person name="Monroe E.A."/>
            <person name="Podell S."/>
            <person name="Glukhov E."/>
            <person name="Allen E."/>
            <person name="Gerwick W.H."/>
            <person name="Gerwick L."/>
        </authorList>
    </citation>
    <scope>NUCLEOTIDE SEQUENCE [LARGE SCALE GENOMIC DNA]</scope>
    <source>
        <strain evidence="6">JHB</strain>
    </source>
</reference>
<dbReference type="InterPro" id="IPR001680">
    <property type="entry name" value="WD40_rpt"/>
</dbReference>
<organism evidence="5 6">
    <name type="scientific">Moorena producens (strain JHB)</name>
    <dbReference type="NCBI Taxonomy" id="1454205"/>
    <lineage>
        <taxon>Bacteria</taxon>
        <taxon>Bacillati</taxon>
        <taxon>Cyanobacteriota</taxon>
        <taxon>Cyanophyceae</taxon>
        <taxon>Coleofasciculales</taxon>
        <taxon>Coleofasciculaceae</taxon>
        <taxon>Moorena</taxon>
    </lineage>
</organism>
<dbReference type="EMBL" id="CP017708">
    <property type="protein sequence ID" value="AOY84001.1"/>
    <property type="molecule type" value="Genomic_DNA"/>
</dbReference>
<dbReference type="GO" id="GO:0004197">
    <property type="term" value="F:cysteine-type endopeptidase activity"/>
    <property type="evidence" value="ECO:0007669"/>
    <property type="project" value="InterPro"/>
</dbReference>
<accession>A0A1D9G8W2</accession>
<dbReference type="InterPro" id="IPR029030">
    <property type="entry name" value="Caspase-like_dom_sf"/>
</dbReference>
<dbReference type="Pfam" id="PF00400">
    <property type="entry name" value="WD40"/>
    <property type="match status" value="2"/>
</dbReference>
<feature type="domain" description="Novel STAND NTPase 1" evidence="4">
    <location>
        <begin position="290"/>
        <end position="707"/>
    </location>
</feature>